<dbReference type="Proteomes" id="UP001497512">
    <property type="component" value="Chromosome 14"/>
</dbReference>
<dbReference type="Gene3D" id="3.90.1300.10">
    <property type="entry name" value="Amidase signature (AS) domain"/>
    <property type="match status" value="1"/>
</dbReference>
<gene>
    <name evidence="3" type="ORF">CSSPTR1EN2_LOCUS7245</name>
</gene>
<feature type="transmembrane region" description="Helical" evidence="1">
    <location>
        <begin position="21"/>
        <end position="48"/>
    </location>
</feature>
<dbReference type="InterPro" id="IPR000120">
    <property type="entry name" value="Amidase"/>
</dbReference>
<dbReference type="PANTHER" id="PTHR11895">
    <property type="entry name" value="TRANSAMIDASE"/>
    <property type="match status" value="1"/>
</dbReference>
<proteinExistence type="predicted"/>
<keyword evidence="1" id="KW-0812">Transmembrane</keyword>
<sequence>MGMYNIFGKVRWSATDKDLGMVKLFISCTYSAELLLILVVAAPALVGWKLKLFVFLEESILFGNLIKSNFLKLNHFPQILRDVVIPDTPMYLPEYPTQAPEASVRHLDEGSNPVDRVATAVECLPAFVTKVPHIHDGSNPFLYWTIRDYAEAYSTGHTTPTEVAEQFIAAVEESKTKNPPLTFFISFIADDVRKQAKESTERHANGKSLSILDGILLAVKDDVDCLPHPSTVGTKWMAKVREVKDDAVCVARLRQCGMIMVGKAVMHELGMGTTGNNPIYGTARNPHDVTRYTGGSSSGSTALVSSGLCPVALGTDVGGSIRVPSSLCGVVGLKPTFGRTTNHGLATVGWSMESCGPIAATTEDAILVYAAMLGRHPNDRLYSQPLLPCLPMLNETPHHLMSHLKLGKYPDWFNFTLDKQVLEVCNKSLELVLEEYGTETKGILLPELEELRIGHLATVGSEYAAGFQGYDDSLLKELCYETRATLSLFKYFTASDFLAAQKIRRRAMYFHMQAFKTVDVIVCPTTASSAPVIPLSALSVGESDLQKTGDLMRFVVAPNFLGLPAISVPVGHDSKGLPIGLQLIGRPWQEATLLRVAKAFELICAPLRNRPSLFYDLLGNCKAEPHQSKSLQ</sequence>
<dbReference type="PANTHER" id="PTHR11895:SF156">
    <property type="entry name" value="FATTY ACID AMIDE HYDROLASE"/>
    <property type="match status" value="1"/>
</dbReference>
<evidence type="ECO:0000259" key="2">
    <source>
        <dbReference type="Pfam" id="PF01425"/>
    </source>
</evidence>
<accession>A0ABP0TST8</accession>
<feature type="domain" description="Amidase" evidence="2">
    <location>
        <begin position="171"/>
        <end position="594"/>
    </location>
</feature>
<protein>
    <recommendedName>
        <fullName evidence="2">Amidase domain-containing protein</fullName>
    </recommendedName>
</protein>
<keyword evidence="1" id="KW-0472">Membrane</keyword>
<evidence type="ECO:0000313" key="4">
    <source>
        <dbReference type="Proteomes" id="UP001497512"/>
    </source>
</evidence>
<dbReference type="EMBL" id="OZ019906">
    <property type="protein sequence ID" value="CAK9204156.1"/>
    <property type="molecule type" value="Genomic_DNA"/>
</dbReference>
<keyword evidence="4" id="KW-1185">Reference proteome</keyword>
<organism evidence="3 4">
    <name type="scientific">Sphagnum troendelagicum</name>
    <dbReference type="NCBI Taxonomy" id="128251"/>
    <lineage>
        <taxon>Eukaryota</taxon>
        <taxon>Viridiplantae</taxon>
        <taxon>Streptophyta</taxon>
        <taxon>Embryophyta</taxon>
        <taxon>Bryophyta</taxon>
        <taxon>Sphagnophytina</taxon>
        <taxon>Sphagnopsida</taxon>
        <taxon>Sphagnales</taxon>
        <taxon>Sphagnaceae</taxon>
        <taxon>Sphagnum</taxon>
    </lineage>
</organism>
<dbReference type="SUPFAM" id="SSF75304">
    <property type="entry name" value="Amidase signature (AS) enzymes"/>
    <property type="match status" value="1"/>
</dbReference>
<dbReference type="Pfam" id="PF01425">
    <property type="entry name" value="Amidase"/>
    <property type="match status" value="1"/>
</dbReference>
<keyword evidence="1" id="KW-1133">Transmembrane helix</keyword>
<evidence type="ECO:0000256" key="1">
    <source>
        <dbReference type="SAM" id="Phobius"/>
    </source>
</evidence>
<name>A0ABP0TST8_9BRYO</name>
<dbReference type="InterPro" id="IPR023631">
    <property type="entry name" value="Amidase_dom"/>
</dbReference>
<evidence type="ECO:0000313" key="3">
    <source>
        <dbReference type="EMBL" id="CAK9204156.1"/>
    </source>
</evidence>
<dbReference type="InterPro" id="IPR036928">
    <property type="entry name" value="AS_sf"/>
</dbReference>
<reference evidence="3" key="1">
    <citation type="submission" date="2024-02" db="EMBL/GenBank/DDBJ databases">
        <authorList>
            <consortium name="ELIXIR-Norway"/>
            <consortium name="Elixir Norway"/>
        </authorList>
    </citation>
    <scope>NUCLEOTIDE SEQUENCE</scope>
</reference>